<evidence type="ECO:0000313" key="3">
    <source>
        <dbReference type="Proteomes" id="UP001159937"/>
    </source>
</evidence>
<dbReference type="AlphaFoldDB" id="A0AAE3Q0R1"/>
<evidence type="ECO:0000313" key="2">
    <source>
        <dbReference type="EMBL" id="UWZ75844.1"/>
    </source>
</evidence>
<gene>
    <name evidence="1" type="ORF">N5C89_25990</name>
    <name evidence="2" type="ORF">NP224_09130</name>
</gene>
<sequence length="110" mass="12640">MMNNIALIVKLRELLVIFMHTRSLPEKAADALRYCQEHLPIAEIPIGAYGEYSDIFEQIVFLSDDKSRTAPDDLLRSGGDLILSILMLYEQVASYIAVEEFMQKQNRFNE</sequence>
<evidence type="ECO:0000313" key="1">
    <source>
        <dbReference type="EMBL" id="MDH0966293.1"/>
    </source>
</evidence>
<dbReference type="Proteomes" id="UP001060345">
    <property type="component" value="Chromosome"/>
</dbReference>
<dbReference type="EMBL" id="CP102103">
    <property type="protein sequence ID" value="UWZ75844.1"/>
    <property type="molecule type" value="Genomic_DNA"/>
</dbReference>
<name>A0AAE3Q0R1_9ENTR</name>
<dbReference type="Proteomes" id="UP001159937">
    <property type="component" value="Unassembled WGS sequence"/>
</dbReference>
<organism evidence="1 3">
    <name type="scientific">Klebsiella michiganensis</name>
    <dbReference type="NCBI Taxonomy" id="1134687"/>
    <lineage>
        <taxon>Bacteria</taxon>
        <taxon>Pseudomonadati</taxon>
        <taxon>Pseudomonadota</taxon>
        <taxon>Gammaproteobacteria</taxon>
        <taxon>Enterobacterales</taxon>
        <taxon>Enterobacteriaceae</taxon>
        <taxon>Klebsiella/Raoultella group</taxon>
        <taxon>Klebsiella</taxon>
    </lineage>
</organism>
<reference evidence="2" key="1">
    <citation type="submission" date="2022-08" db="EMBL/GenBank/DDBJ databases">
        <title>Genomic characterization and comparative genomic analysis of a strain of klebsiella michiganensis carrying blaKPC-2 isolated from the blood of children with very preterm bloodstream infection.</title>
        <authorList>
            <person name="Zhang N."/>
        </authorList>
    </citation>
    <scope>NUCLEOTIDE SEQUENCE</scope>
    <source>
        <strain evidence="2">BSI-KPN166</strain>
    </source>
</reference>
<reference evidence="1" key="2">
    <citation type="submission" date="2022-09" db="EMBL/GenBank/DDBJ databases">
        <title>Intensive care unit water sources are persistently colonized with multi-drug resistant bacteria and are the site of extensive horizontal gene transfer of antibiotic resistance genes.</title>
        <authorList>
            <person name="Diorio-Toth L."/>
        </authorList>
    </citation>
    <scope>NUCLEOTIDE SEQUENCE</scope>
    <source>
        <strain evidence="1">GD03918</strain>
    </source>
</reference>
<accession>A0AAE3Q0R1</accession>
<dbReference type="EMBL" id="JAOCBF010000051">
    <property type="protein sequence ID" value="MDH0966293.1"/>
    <property type="molecule type" value="Genomic_DNA"/>
</dbReference>
<proteinExistence type="predicted"/>
<protein>
    <submittedName>
        <fullName evidence="1">Uncharacterized protein</fullName>
    </submittedName>
</protein>